<evidence type="ECO:0000313" key="2">
    <source>
        <dbReference type="Proteomes" id="UP000008983"/>
    </source>
</evidence>
<gene>
    <name evidence="1" type="ORF">IMG5_047780</name>
</gene>
<dbReference type="AlphaFoldDB" id="G0QMD8"/>
<evidence type="ECO:0000313" key="1">
    <source>
        <dbReference type="EMBL" id="EGR33632.1"/>
    </source>
</evidence>
<protein>
    <submittedName>
        <fullName evidence="1">Uncharacterized protein</fullName>
    </submittedName>
</protein>
<sequence length="76" mass="9052">MSRQSFKAPGCRMKTGLMEKEEFDKLGFTEESSWENEEAEQKFLFSKILEKKKLAFENSKNNFQQKQKQQQTKLPE</sequence>
<keyword evidence="2" id="KW-1185">Reference proteome</keyword>
<organism evidence="1 2">
    <name type="scientific">Ichthyophthirius multifiliis</name>
    <name type="common">White spot disease agent</name>
    <name type="synonym">Ich</name>
    <dbReference type="NCBI Taxonomy" id="5932"/>
    <lineage>
        <taxon>Eukaryota</taxon>
        <taxon>Sar</taxon>
        <taxon>Alveolata</taxon>
        <taxon>Ciliophora</taxon>
        <taxon>Intramacronucleata</taxon>
        <taxon>Oligohymenophorea</taxon>
        <taxon>Hymenostomatida</taxon>
        <taxon>Ophryoglenina</taxon>
        <taxon>Ichthyophthirius</taxon>
    </lineage>
</organism>
<reference evidence="1 2" key="1">
    <citation type="submission" date="2011-07" db="EMBL/GenBank/DDBJ databases">
        <authorList>
            <person name="Coyne R."/>
            <person name="Brami D."/>
            <person name="Johnson J."/>
            <person name="Hostetler J."/>
            <person name="Hannick L."/>
            <person name="Clark T."/>
            <person name="Cassidy-Hanley D."/>
            <person name="Inman J."/>
        </authorList>
    </citation>
    <scope>NUCLEOTIDE SEQUENCE [LARGE SCALE GENOMIC DNA]</scope>
    <source>
        <strain evidence="1 2">G5</strain>
    </source>
</reference>
<dbReference type="Proteomes" id="UP000008983">
    <property type="component" value="Unassembled WGS sequence"/>
</dbReference>
<name>G0QMD8_ICHMU</name>
<dbReference type="RefSeq" id="XP_004037618.1">
    <property type="nucleotide sequence ID" value="XM_004037570.1"/>
</dbReference>
<dbReference type="eggNOG" id="KOG3477">
    <property type="taxonomic scope" value="Eukaryota"/>
</dbReference>
<proteinExistence type="predicted"/>
<dbReference type="InParanoid" id="G0QMD8"/>
<accession>G0QMD8</accession>
<dbReference type="GeneID" id="14909807"/>
<dbReference type="EMBL" id="GL983415">
    <property type="protein sequence ID" value="EGR33632.1"/>
    <property type="molecule type" value="Genomic_DNA"/>
</dbReference>